<keyword evidence="1" id="KW-1133">Transmembrane helix</keyword>
<dbReference type="SUPFAM" id="SSF56300">
    <property type="entry name" value="Metallo-dependent phosphatases"/>
    <property type="match status" value="1"/>
</dbReference>
<reference evidence="3 4" key="1">
    <citation type="submission" date="2024-03" db="EMBL/GenBank/DDBJ databases">
        <title>Bacilli Hybrid Assemblies.</title>
        <authorList>
            <person name="Kovac J."/>
        </authorList>
    </citation>
    <scope>NUCLEOTIDE SEQUENCE [LARGE SCALE GENOMIC DNA]</scope>
    <source>
        <strain evidence="3 4">FSL R7-0666</strain>
    </source>
</reference>
<protein>
    <submittedName>
        <fullName evidence="3">Metallophosphoesterase</fullName>
    </submittedName>
</protein>
<dbReference type="PANTHER" id="PTHR31302:SF0">
    <property type="entry name" value="TRANSMEMBRANE PROTEIN WITH METALLOPHOSPHOESTERASE DOMAIN"/>
    <property type="match status" value="1"/>
</dbReference>
<organism evidence="3 4">
    <name type="scientific">Alkalicoccobacillus gibsonii</name>
    <dbReference type="NCBI Taxonomy" id="79881"/>
    <lineage>
        <taxon>Bacteria</taxon>
        <taxon>Bacillati</taxon>
        <taxon>Bacillota</taxon>
        <taxon>Bacilli</taxon>
        <taxon>Bacillales</taxon>
        <taxon>Bacillaceae</taxon>
        <taxon>Alkalicoccobacillus</taxon>
    </lineage>
</organism>
<dbReference type="InterPro" id="IPR029052">
    <property type="entry name" value="Metallo-depent_PP-like"/>
</dbReference>
<feature type="transmembrane region" description="Helical" evidence="1">
    <location>
        <begin position="71"/>
        <end position="98"/>
    </location>
</feature>
<feature type="transmembrane region" description="Helical" evidence="1">
    <location>
        <begin position="40"/>
        <end position="59"/>
    </location>
</feature>
<evidence type="ECO:0000313" key="3">
    <source>
        <dbReference type="EMBL" id="MEN0645145.1"/>
    </source>
</evidence>
<dbReference type="Proteomes" id="UP001418796">
    <property type="component" value="Unassembled WGS sequence"/>
</dbReference>
<gene>
    <name evidence="3" type="ORF">MKY91_18450</name>
</gene>
<dbReference type="RefSeq" id="WP_343132140.1">
    <property type="nucleotide sequence ID" value="NZ_JBCITK010000001.1"/>
</dbReference>
<feature type="transmembrane region" description="Helical" evidence="1">
    <location>
        <begin position="104"/>
        <end position="124"/>
    </location>
</feature>
<evidence type="ECO:0000313" key="4">
    <source>
        <dbReference type="Proteomes" id="UP001418796"/>
    </source>
</evidence>
<evidence type="ECO:0000259" key="2">
    <source>
        <dbReference type="Pfam" id="PF00149"/>
    </source>
</evidence>
<feature type="domain" description="Calcineurin-like phosphoesterase" evidence="2">
    <location>
        <begin position="150"/>
        <end position="318"/>
    </location>
</feature>
<dbReference type="EMBL" id="JBCITK010000001">
    <property type="protein sequence ID" value="MEN0645145.1"/>
    <property type="molecule type" value="Genomic_DNA"/>
</dbReference>
<keyword evidence="4" id="KW-1185">Reference proteome</keyword>
<comment type="caution">
    <text evidence="3">The sequence shown here is derived from an EMBL/GenBank/DDBJ whole genome shotgun (WGS) entry which is preliminary data.</text>
</comment>
<dbReference type="CDD" id="cd07385">
    <property type="entry name" value="MPP_YkuE_C"/>
    <property type="match status" value="1"/>
</dbReference>
<proteinExistence type="predicted"/>
<dbReference type="Pfam" id="PF00149">
    <property type="entry name" value="Metallophos"/>
    <property type="match status" value="1"/>
</dbReference>
<dbReference type="Gene3D" id="3.60.21.10">
    <property type="match status" value="1"/>
</dbReference>
<name>A0ABU9VMJ8_9BACI</name>
<feature type="transmembrane region" description="Helical" evidence="1">
    <location>
        <begin position="7"/>
        <end position="28"/>
    </location>
</feature>
<dbReference type="InterPro" id="IPR004843">
    <property type="entry name" value="Calcineurin-like_PHP"/>
</dbReference>
<sequence length="376" mass="42362">MQIGRYVLLALMYIGINMYIGWHGVKWFESLGIESQMGQVIYWILFYVVALSYLLSLAIKGPVGRFLKVIGSFYFAILQYTILLFPILDLALLIAGLLGWTPSIHIPLIGTIVATLLFILLLWGSRNNWSTVIRPYSLTIEKDAGTQSKLRILVASDLHLGHIKGNRFLTKLIKISHDVQPDIIFIPGDLLDGDIEPFKRNQMNETLRSLKAPLGVYAVLGNHEYYGGAVEEFVEMVKDVGIHLLQDEAVEINESFYVVGRKDKTAEGTQYDGRQTVEELLTPLDLEKPILLLDHQPYQLEKAEKAGADMMISGHTHRGQMAPNHFITSRLFELDYGYKQKGKMHALVSSGFGSWGPPIRIGSRSEVLQIDVTFEK</sequence>
<dbReference type="InterPro" id="IPR051158">
    <property type="entry name" value="Metallophosphoesterase_sf"/>
</dbReference>
<dbReference type="PANTHER" id="PTHR31302">
    <property type="entry name" value="TRANSMEMBRANE PROTEIN WITH METALLOPHOSPHOESTERASE DOMAIN-RELATED"/>
    <property type="match status" value="1"/>
</dbReference>
<accession>A0ABU9VMJ8</accession>
<evidence type="ECO:0000256" key="1">
    <source>
        <dbReference type="SAM" id="Phobius"/>
    </source>
</evidence>
<keyword evidence="1" id="KW-0472">Membrane</keyword>
<keyword evidence="1" id="KW-0812">Transmembrane</keyword>